<gene>
    <name evidence="3" type="ORF">KI809_04260</name>
</gene>
<dbReference type="Proteomes" id="UP000811899">
    <property type="component" value="Unassembled WGS sequence"/>
</dbReference>
<evidence type="ECO:0000313" key="3">
    <source>
        <dbReference type="EMBL" id="MBT0663509.1"/>
    </source>
</evidence>
<organism evidence="3 4">
    <name type="scientific">Geoanaerobacter pelophilus</name>
    <dbReference type="NCBI Taxonomy" id="60036"/>
    <lineage>
        <taxon>Bacteria</taxon>
        <taxon>Pseudomonadati</taxon>
        <taxon>Thermodesulfobacteriota</taxon>
        <taxon>Desulfuromonadia</taxon>
        <taxon>Geobacterales</taxon>
        <taxon>Geobacteraceae</taxon>
        <taxon>Geoanaerobacter</taxon>
    </lineage>
</organism>
<dbReference type="InterPro" id="IPR002740">
    <property type="entry name" value="EVE_domain"/>
</dbReference>
<dbReference type="InterPro" id="IPR015947">
    <property type="entry name" value="PUA-like_sf"/>
</dbReference>
<keyword evidence="1" id="KW-0597">Phosphoprotein</keyword>
<accession>A0AAW4KYR1</accession>
<keyword evidence="4" id="KW-1185">Reference proteome</keyword>
<dbReference type="FunFam" id="3.10.590.10:FF:000003">
    <property type="entry name" value="Thymocyte nuclear protein 1"/>
    <property type="match status" value="1"/>
</dbReference>
<evidence type="ECO:0000259" key="2">
    <source>
        <dbReference type="Pfam" id="PF01878"/>
    </source>
</evidence>
<dbReference type="RefSeq" id="WP_214170243.1">
    <property type="nucleotide sequence ID" value="NZ_JAHCVJ010000001.1"/>
</dbReference>
<evidence type="ECO:0000313" key="4">
    <source>
        <dbReference type="Proteomes" id="UP000811899"/>
    </source>
</evidence>
<proteinExistence type="predicted"/>
<dbReference type="AlphaFoldDB" id="A0AAW4KYR1"/>
<dbReference type="Gene3D" id="3.10.590.10">
    <property type="entry name" value="ph1033 like domains"/>
    <property type="match status" value="1"/>
</dbReference>
<dbReference type="InterPro" id="IPR052181">
    <property type="entry name" value="5hmC_binding"/>
</dbReference>
<comment type="caution">
    <text evidence="3">The sequence shown here is derived from an EMBL/GenBank/DDBJ whole genome shotgun (WGS) entry which is preliminary data.</text>
</comment>
<dbReference type="EMBL" id="JAHCVJ010000001">
    <property type="protein sequence ID" value="MBT0663509.1"/>
    <property type="molecule type" value="Genomic_DNA"/>
</dbReference>
<dbReference type="CDD" id="cd21133">
    <property type="entry name" value="EVE"/>
    <property type="match status" value="1"/>
</dbReference>
<dbReference type="InterPro" id="IPR047197">
    <property type="entry name" value="THYN1-like_EVE"/>
</dbReference>
<evidence type="ECO:0000256" key="1">
    <source>
        <dbReference type="ARBA" id="ARBA00022553"/>
    </source>
</evidence>
<name>A0AAW4KYR1_9BACT</name>
<sequence>MSYWLFKSEPGCFSFDDLKNRPDSTEHWDGVRNYQARNFLRDQVKPGDLVLFYHSNIPEPAVVGLAEVVREGYPDFTAFDPHSEHFDPKSSVAAPIWYMVDVRYVEPMKKPVTLERIKTNPLLSEMPLVKRSRLSIQPVTPEQWQMILAMAGMET</sequence>
<dbReference type="PANTHER" id="PTHR14087">
    <property type="entry name" value="THYMOCYTE NUCLEAR PROTEIN 1"/>
    <property type="match status" value="1"/>
</dbReference>
<dbReference type="PANTHER" id="PTHR14087:SF7">
    <property type="entry name" value="THYMOCYTE NUCLEAR PROTEIN 1"/>
    <property type="match status" value="1"/>
</dbReference>
<dbReference type="SUPFAM" id="SSF88697">
    <property type="entry name" value="PUA domain-like"/>
    <property type="match status" value="1"/>
</dbReference>
<feature type="domain" description="EVE" evidence="2">
    <location>
        <begin position="2"/>
        <end position="150"/>
    </location>
</feature>
<protein>
    <submittedName>
        <fullName evidence="3">EVE domain-containing protein</fullName>
    </submittedName>
</protein>
<reference evidence="3 4" key="1">
    <citation type="submission" date="2021-05" db="EMBL/GenBank/DDBJ databases">
        <title>The draft genome of Geobacter pelophilus DSM 12255.</title>
        <authorList>
            <person name="Xu Z."/>
            <person name="Masuda Y."/>
            <person name="Itoh H."/>
            <person name="Senoo K."/>
        </authorList>
    </citation>
    <scope>NUCLEOTIDE SEQUENCE [LARGE SCALE GENOMIC DNA]</scope>
    <source>
        <strain evidence="3 4">DSM 12255</strain>
    </source>
</reference>
<dbReference type="Pfam" id="PF01878">
    <property type="entry name" value="EVE"/>
    <property type="match status" value="1"/>
</dbReference>